<dbReference type="OrthoDB" id="1920326at2759"/>
<proteinExistence type="predicted"/>
<evidence type="ECO:0000259" key="2">
    <source>
        <dbReference type="Pfam" id="PF20499"/>
    </source>
</evidence>
<dbReference type="InterPro" id="IPR036397">
    <property type="entry name" value="RNaseH_sf"/>
</dbReference>
<evidence type="ECO:0000256" key="1">
    <source>
        <dbReference type="SAM" id="MobiDB-lite"/>
    </source>
</evidence>
<feature type="compositionally biased region" description="Basic residues" evidence="1">
    <location>
        <begin position="1"/>
        <end position="12"/>
    </location>
</feature>
<dbReference type="AlphaFoldDB" id="A0A8H5EQZ3"/>
<feature type="compositionally biased region" description="Basic and acidic residues" evidence="1">
    <location>
        <begin position="107"/>
        <end position="117"/>
    </location>
</feature>
<dbReference type="SMART" id="SM00384">
    <property type="entry name" value="AT_hook"/>
    <property type="match status" value="2"/>
</dbReference>
<dbReference type="Proteomes" id="UP000541558">
    <property type="component" value="Unassembled WGS sequence"/>
</dbReference>
<protein>
    <recommendedName>
        <fullName evidence="2">DUF6729 domain-containing protein</fullName>
    </recommendedName>
</protein>
<dbReference type="InterPro" id="IPR017956">
    <property type="entry name" value="AT_hook_DNA-bd_motif"/>
</dbReference>
<dbReference type="PANTHER" id="PTHR24401">
    <property type="entry name" value="SI:CH211-243P7.3-RELATED"/>
    <property type="match status" value="1"/>
</dbReference>
<feature type="region of interest" description="Disordered" evidence="1">
    <location>
        <begin position="889"/>
        <end position="921"/>
    </location>
</feature>
<name>A0A8H5EQZ3_9AGAR</name>
<accession>A0A8H5EQZ3</accession>
<gene>
    <name evidence="3" type="ORF">D9611_014795</name>
</gene>
<evidence type="ECO:0000313" key="3">
    <source>
        <dbReference type="EMBL" id="KAF5309104.1"/>
    </source>
</evidence>
<feature type="compositionally biased region" description="Low complexity" evidence="1">
    <location>
        <begin position="163"/>
        <end position="172"/>
    </location>
</feature>
<feature type="domain" description="DUF6729" evidence="2">
    <location>
        <begin position="276"/>
        <end position="459"/>
    </location>
</feature>
<feature type="compositionally biased region" description="Acidic residues" evidence="1">
    <location>
        <begin position="188"/>
        <end position="204"/>
    </location>
</feature>
<dbReference type="SUPFAM" id="SSF53098">
    <property type="entry name" value="Ribonuclease H-like"/>
    <property type="match status" value="1"/>
</dbReference>
<dbReference type="InterPro" id="IPR012337">
    <property type="entry name" value="RNaseH-like_sf"/>
</dbReference>
<dbReference type="Gene3D" id="3.30.420.10">
    <property type="entry name" value="Ribonuclease H-like superfamily/Ribonuclease H"/>
    <property type="match status" value="1"/>
</dbReference>
<evidence type="ECO:0000313" key="4">
    <source>
        <dbReference type="Proteomes" id="UP000541558"/>
    </source>
</evidence>
<dbReference type="Pfam" id="PF20499">
    <property type="entry name" value="DUF6729"/>
    <property type="match status" value="1"/>
</dbReference>
<comment type="caution">
    <text evidence="3">The sequence shown here is derived from an EMBL/GenBank/DDBJ whole genome shotgun (WGS) entry which is preliminary data.</text>
</comment>
<organism evidence="3 4">
    <name type="scientific">Ephemerocybe angulata</name>
    <dbReference type="NCBI Taxonomy" id="980116"/>
    <lineage>
        <taxon>Eukaryota</taxon>
        <taxon>Fungi</taxon>
        <taxon>Dikarya</taxon>
        <taxon>Basidiomycota</taxon>
        <taxon>Agaricomycotina</taxon>
        <taxon>Agaricomycetes</taxon>
        <taxon>Agaricomycetidae</taxon>
        <taxon>Agaricales</taxon>
        <taxon>Agaricineae</taxon>
        <taxon>Psathyrellaceae</taxon>
        <taxon>Ephemerocybe</taxon>
    </lineage>
</organism>
<feature type="region of interest" description="Disordered" evidence="1">
    <location>
        <begin position="154"/>
        <end position="243"/>
    </location>
</feature>
<dbReference type="PANTHER" id="PTHR24401:SF29">
    <property type="entry name" value="SI:CH211-243P7.3-RELATED"/>
    <property type="match status" value="1"/>
</dbReference>
<dbReference type="GO" id="GO:0003677">
    <property type="term" value="F:DNA binding"/>
    <property type="evidence" value="ECO:0007669"/>
    <property type="project" value="InterPro"/>
</dbReference>
<dbReference type="EMBL" id="JAACJK010000246">
    <property type="protein sequence ID" value="KAF5309104.1"/>
    <property type="molecule type" value="Genomic_DNA"/>
</dbReference>
<feature type="compositionally biased region" description="Basic and acidic residues" evidence="1">
    <location>
        <begin position="908"/>
        <end position="921"/>
    </location>
</feature>
<keyword evidence="4" id="KW-1185">Reference proteome</keyword>
<feature type="compositionally biased region" description="Acidic residues" evidence="1">
    <location>
        <begin position="215"/>
        <end position="225"/>
    </location>
</feature>
<dbReference type="InterPro" id="IPR046616">
    <property type="entry name" value="DUF6729"/>
</dbReference>
<feature type="compositionally biased region" description="Basic and acidic residues" evidence="1">
    <location>
        <begin position="60"/>
        <end position="69"/>
    </location>
</feature>
<sequence>MSRSPRSHHHHPELRTGETSRAQQDFPSHLRLILPLPAPSSSRTRSGPPPDTVTKHNKWRAREAREGPATHKRSGSWAKRPRGRPRKVLVVETGPPAPAKPRGRPRKDKDAAGEFRVRVSAHNGPITVPGVKGHLHRPHLQPLAPLFSNQRQALHGNMPAPAPASIPSTPISHNTQPRSGPSVHIAPEEDPEGPVDIDEDEETEASGKGIGEETTGGDEADEGDDEREHDGDEPSVNPHARHSHPPWLLEHFRTCVQALQIRDADGLPALYAKGRTFWFRSPEAWFLLQSSPSPVRLYKPQMFVWDPLALYKKLPCPRCNRVLSRHSTISQPRRCVDLTATFWIVGFRYRCRNCKHPKTGKSTVTWRSWDPRILAVMPRALSAQFPARLTHRSAISNDLFSWMRSCFQNGMGSGQFADAVLAQHLLRYDQLHLQYLDFIAQGVAVSEFTDRKYKSFLPFDDASPEGFRGFVPSARYFRDVYDTFMDEHRHHFDQHTAMLSAIVCALDHSHKLPKRIATVDHLPVFGALLCFTNEKGEIRALNFVATKAHSQYELTLKGIRESLELYGHESIKIVYTDNVTDRAFLESSFPSLRTGVVPVEKYSHLPLFSLPDGVQPLVRHDESAINVAMSTILAHAPVEEAEGDLAIGFDCEWNVGVLGGGPGVERGEIAVIQIAFENRVYVLQVSKMIEHRRLPEKLVMLLQNPRVRKVGRMVAGDLKQLEDIVKPSSPFSGDLDLAAYAKERNVVSNARISLSDLCAIVLGKMLRKNVSERFSMAWDRTYSRMNKSNMPPATRTRLCSFIKNYRSSVFLNHFPSVLPAQSTVNILLYNQDRSTVLASGHLSPRPFPIEFDKIHLTPTRALVTITEVRVPGALSRCIMTALSAHLAHPISSEPPQPMSVDAATPVRENNEMDQQKAKGNH</sequence>
<feature type="region of interest" description="Disordered" evidence="1">
    <location>
        <begin position="1"/>
        <end position="127"/>
    </location>
</feature>
<feature type="compositionally biased region" description="Basic residues" evidence="1">
    <location>
        <begin position="70"/>
        <end position="87"/>
    </location>
</feature>
<reference evidence="3 4" key="1">
    <citation type="journal article" date="2020" name="ISME J.">
        <title>Uncovering the hidden diversity of litter-decomposition mechanisms in mushroom-forming fungi.</title>
        <authorList>
            <person name="Floudas D."/>
            <person name="Bentzer J."/>
            <person name="Ahren D."/>
            <person name="Johansson T."/>
            <person name="Persson P."/>
            <person name="Tunlid A."/>
        </authorList>
    </citation>
    <scope>NUCLEOTIDE SEQUENCE [LARGE SCALE GENOMIC DNA]</scope>
    <source>
        <strain evidence="3 4">CBS 175.51</strain>
    </source>
</reference>